<dbReference type="Proteomes" id="UP001345013">
    <property type="component" value="Unassembled WGS sequence"/>
</dbReference>
<dbReference type="EMBL" id="JAVRRG010000107">
    <property type="protein sequence ID" value="KAK5085016.1"/>
    <property type="molecule type" value="Genomic_DNA"/>
</dbReference>
<evidence type="ECO:0000313" key="3">
    <source>
        <dbReference type="Proteomes" id="UP001345013"/>
    </source>
</evidence>
<feature type="region of interest" description="Disordered" evidence="1">
    <location>
        <begin position="92"/>
        <end position="129"/>
    </location>
</feature>
<comment type="caution">
    <text evidence="2">The sequence shown here is derived from an EMBL/GenBank/DDBJ whole genome shotgun (WGS) entry which is preliminary data.</text>
</comment>
<evidence type="ECO:0000313" key="2">
    <source>
        <dbReference type="EMBL" id="KAK5085016.1"/>
    </source>
</evidence>
<proteinExistence type="predicted"/>
<accession>A0ABR0K3S3</accession>
<name>A0ABR0K3S3_9EURO</name>
<keyword evidence="3" id="KW-1185">Reference proteome</keyword>
<gene>
    <name evidence="2" type="ORF">LTR24_007282</name>
</gene>
<reference evidence="2 3" key="1">
    <citation type="submission" date="2023-08" db="EMBL/GenBank/DDBJ databases">
        <title>Black Yeasts Isolated from many extreme environments.</title>
        <authorList>
            <person name="Coleine C."/>
            <person name="Stajich J.E."/>
            <person name="Selbmann L."/>
        </authorList>
    </citation>
    <scope>NUCLEOTIDE SEQUENCE [LARGE SCALE GENOMIC DNA]</scope>
    <source>
        <strain evidence="2 3">CCFEE 5885</strain>
    </source>
</reference>
<sequence length="129" mass="13226">MVAGIGAGVAAAAAVGQMIVAAVSLGNQDANDREVQALKSKLETMQQKLEEKGYLAADNTAKAVAAKERVAEADSFADLVALSKSLDRKVEKLKANTGGSDPDSSTPARRPRQVSEARSLGGRGGDGLC</sequence>
<protein>
    <submittedName>
        <fullName evidence="2">Uncharacterized protein</fullName>
    </submittedName>
</protein>
<feature type="compositionally biased region" description="Polar residues" evidence="1">
    <location>
        <begin position="97"/>
        <end position="107"/>
    </location>
</feature>
<organism evidence="2 3">
    <name type="scientific">Lithohypha guttulata</name>
    <dbReference type="NCBI Taxonomy" id="1690604"/>
    <lineage>
        <taxon>Eukaryota</taxon>
        <taxon>Fungi</taxon>
        <taxon>Dikarya</taxon>
        <taxon>Ascomycota</taxon>
        <taxon>Pezizomycotina</taxon>
        <taxon>Eurotiomycetes</taxon>
        <taxon>Chaetothyriomycetidae</taxon>
        <taxon>Chaetothyriales</taxon>
        <taxon>Trichomeriaceae</taxon>
        <taxon>Lithohypha</taxon>
    </lineage>
</organism>
<evidence type="ECO:0000256" key="1">
    <source>
        <dbReference type="SAM" id="MobiDB-lite"/>
    </source>
</evidence>